<dbReference type="PhylomeDB" id="B4NN41"/>
<dbReference type="Gene3D" id="3.40.1800.20">
    <property type="match status" value="1"/>
</dbReference>
<dbReference type="STRING" id="7260.B4NN41"/>
<gene>
    <name evidence="10" type="primary">Dwil\GK23250</name>
    <name evidence="10" type="ORF">Dwil_GK23250</name>
</gene>
<dbReference type="PANTHER" id="PTHR23225">
    <property type="entry name" value="ZINC FINGER PROTEIN"/>
    <property type="match status" value="1"/>
</dbReference>
<dbReference type="SUPFAM" id="SSF57667">
    <property type="entry name" value="beta-beta-alpha zinc fingers"/>
    <property type="match status" value="4"/>
</dbReference>
<feature type="binding site" evidence="6">
    <location>
        <position position="4"/>
    </location>
    <ligand>
        <name>Zn(2+)</name>
        <dbReference type="ChEBI" id="CHEBI:29105"/>
    </ligand>
</feature>
<dbReference type="KEGG" id="dwi:6652291"/>
<feature type="binding site" evidence="6">
    <location>
        <position position="56"/>
    </location>
    <ligand>
        <name>Zn(2+)</name>
        <dbReference type="ChEBI" id="CHEBI:29105"/>
    </ligand>
</feature>
<evidence type="ECO:0000256" key="3">
    <source>
        <dbReference type="ARBA" id="ARBA00022771"/>
    </source>
</evidence>
<evidence type="ECO:0000313" key="11">
    <source>
        <dbReference type="Proteomes" id="UP000007798"/>
    </source>
</evidence>
<dbReference type="PANTHER" id="PTHR23225:SF2">
    <property type="entry name" value="AT09679P-RELATED"/>
    <property type="match status" value="1"/>
</dbReference>
<dbReference type="HOGENOM" id="CLU_002678_94_13_1"/>
<name>B4NN41_DROWI</name>
<evidence type="ECO:0000256" key="2">
    <source>
        <dbReference type="ARBA" id="ARBA00022737"/>
    </source>
</evidence>
<keyword evidence="4 6" id="KW-0862">Zinc</keyword>
<dbReference type="Pfam" id="PF13894">
    <property type="entry name" value="zf-C2H2_4"/>
    <property type="match status" value="1"/>
</dbReference>
<sequence>MDICRLCLRGVRGSQMCLQIFDPSCVDNKVAEVLRQHFWFEVQPNDEISKVICNVCWTQVSEFHQFYVSIQEAQVIYATTSKFKEDPEMVSANWPEEVMMPADVLAVDNDININVNPLDELDVKPAPAKQEEHRMDIKKERDSPDIESMVDGDNNDDADDDDDNDNDDDVEDEEESEDDDDIDLIITRSGRKRKREPVKTQSKRPLLKQKDASKGKTKSQKREPGRRTFKTLQRWPPFCKEDEELIKRYIVMGCELCIFLAQDFDGIREHFKEKHPDERPYIKCCGRKLNKRCLIQEHARRHENPEYIKCKDCGKVFANSSVLRAHWLVHHVPDEECDFQCEDCGKRFSRRNLLELHKGSHVPANERKFICPECPKHNAFATEYHMQVHISMQHRKAANVCHVCGKKIKDKAVFEKHVRLHFEESGPRIKCPRPDCESWLKDEDNLKQHLRRHNDEGKLFICSECGKSCKNSRALIGHKRYSHSNVIYTCEQCGKTFKKDISLKEHMAQHTGEPLYKCPFCPRTFNSNANMHSHKKKMHPVEWDIWRKTKTGSSQKILPSAQVAQMFREDASGPAESTDPAIVNDYTA</sequence>
<dbReference type="FunFam" id="3.30.160.60:FF:000072">
    <property type="entry name" value="zinc finger protein 143 isoform X1"/>
    <property type="match status" value="1"/>
</dbReference>
<feature type="compositionally biased region" description="Acidic residues" evidence="7">
    <location>
        <begin position="148"/>
        <end position="183"/>
    </location>
</feature>
<reference evidence="10 11" key="1">
    <citation type="journal article" date="2007" name="Nature">
        <title>Evolution of genes and genomes on the Drosophila phylogeny.</title>
        <authorList>
            <consortium name="Drosophila 12 Genomes Consortium"/>
            <person name="Clark A.G."/>
            <person name="Eisen M.B."/>
            <person name="Smith D.R."/>
            <person name="Bergman C.M."/>
            <person name="Oliver B."/>
            <person name="Markow T.A."/>
            <person name="Kaufman T.C."/>
            <person name="Kellis M."/>
            <person name="Gelbart W."/>
            <person name="Iyer V.N."/>
            <person name="Pollard D.A."/>
            <person name="Sackton T.B."/>
            <person name="Larracuente A.M."/>
            <person name="Singh N.D."/>
            <person name="Abad J.P."/>
            <person name="Abt D.N."/>
            <person name="Adryan B."/>
            <person name="Aguade M."/>
            <person name="Akashi H."/>
            <person name="Anderson W.W."/>
            <person name="Aquadro C.F."/>
            <person name="Ardell D.H."/>
            <person name="Arguello R."/>
            <person name="Artieri C.G."/>
            <person name="Barbash D.A."/>
            <person name="Barker D."/>
            <person name="Barsanti P."/>
            <person name="Batterham P."/>
            <person name="Batzoglou S."/>
            <person name="Begun D."/>
            <person name="Bhutkar A."/>
            <person name="Blanco E."/>
            <person name="Bosak S.A."/>
            <person name="Bradley R.K."/>
            <person name="Brand A.D."/>
            <person name="Brent M.R."/>
            <person name="Brooks A.N."/>
            <person name="Brown R.H."/>
            <person name="Butlin R.K."/>
            <person name="Caggese C."/>
            <person name="Calvi B.R."/>
            <person name="Bernardo de Carvalho A."/>
            <person name="Caspi A."/>
            <person name="Castrezana S."/>
            <person name="Celniker S.E."/>
            <person name="Chang J.L."/>
            <person name="Chapple C."/>
            <person name="Chatterji S."/>
            <person name="Chinwalla A."/>
            <person name="Civetta A."/>
            <person name="Clifton S.W."/>
            <person name="Comeron J.M."/>
            <person name="Costello J.C."/>
            <person name="Coyne J.A."/>
            <person name="Daub J."/>
            <person name="David R.G."/>
            <person name="Delcher A.L."/>
            <person name="Delehaunty K."/>
            <person name="Do C.B."/>
            <person name="Ebling H."/>
            <person name="Edwards K."/>
            <person name="Eickbush T."/>
            <person name="Evans J.D."/>
            <person name="Filipski A."/>
            <person name="Findeiss S."/>
            <person name="Freyhult E."/>
            <person name="Fulton L."/>
            <person name="Fulton R."/>
            <person name="Garcia A.C."/>
            <person name="Gardiner A."/>
            <person name="Garfield D.A."/>
            <person name="Garvin B.E."/>
            <person name="Gibson G."/>
            <person name="Gilbert D."/>
            <person name="Gnerre S."/>
            <person name="Godfrey J."/>
            <person name="Good R."/>
            <person name="Gotea V."/>
            <person name="Gravely B."/>
            <person name="Greenberg A.J."/>
            <person name="Griffiths-Jones S."/>
            <person name="Gross S."/>
            <person name="Guigo R."/>
            <person name="Gustafson E.A."/>
            <person name="Haerty W."/>
            <person name="Hahn M.W."/>
            <person name="Halligan D.L."/>
            <person name="Halpern A.L."/>
            <person name="Halter G.M."/>
            <person name="Han M.V."/>
            <person name="Heger A."/>
            <person name="Hillier L."/>
            <person name="Hinrichs A.S."/>
            <person name="Holmes I."/>
            <person name="Hoskins R.A."/>
            <person name="Hubisz M.J."/>
            <person name="Hultmark D."/>
            <person name="Huntley M.A."/>
            <person name="Jaffe D.B."/>
            <person name="Jagadeeshan S."/>
            <person name="Jeck W.R."/>
            <person name="Johnson J."/>
            <person name="Jones C.D."/>
            <person name="Jordan W.C."/>
            <person name="Karpen G.H."/>
            <person name="Kataoka E."/>
            <person name="Keightley P.D."/>
            <person name="Kheradpour P."/>
            <person name="Kirkness E.F."/>
            <person name="Koerich L.B."/>
            <person name="Kristiansen K."/>
            <person name="Kudrna D."/>
            <person name="Kulathinal R.J."/>
            <person name="Kumar S."/>
            <person name="Kwok R."/>
            <person name="Lander E."/>
            <person name="Langley C.H."/>
            <person name="Lapoint R."/>
            <person name="Lazzaro B.P."/>
            <person name="Lee S.J."/>
            <person name="Levesque L."/>
            <person name="Li R."/>
            <person name="Lin C.F."/>
            <person name="Lin M.F."/>
            <person name="Lindblad-Toh K."/>
            <person name="Llopart A."/>
            <person name="Long M."/>
            <person name="Low L."/>
            <person name="Lozovsky E."/>
            <person name="Lu J."/>
            <person name="Luo M."/>
            <person name="Machado C.A."/>
            <person name="Makalowski W."/>
            <person name="Marzo M."/>
            <person name="Matsuda M."/>
            <person name="Matzkin L."/>
            <person name="McAllister B."/>
            <person name="McBride C.S."/>
            <person name="McKernan B."/>
            <person name="McKernan K."/>
            <person name="Mendez-Lago M."/>
            <person name="Minx P."/>
            <person name="Mollenhauer M.U."/>
            <person name="Montooth K."/>
            <person name="Mount S.M."/>
            <person name="Mu X."/>
            <person name="Myers E."/>
            <person name="Negre B."/>
            <person name="Newfeld S."/>
            <person name="Nielsen R."/>
            <person name="Noor M.A."/>
            <person name="O'Grady P."/>
            <person name="Pachter L."/>
            <person name="Papaceit M."/>
            <person name="Parisi M.J."/>
            <person name="Parisi M."/>
            <person name="Parts L."/>
            <person name="Pedersen J.S."/>
            <person name="Pesole G."/>
            <person name="Phillippy A.M."/>
            <person name="Ponting C.P."/>
            <person name="Pop M."/>
            <person name="Porcelli D."/>
            <person name="Powell J.R."/>
            <person name="Prohaska S."/>
            <person name="Pruitt K."/>
            <person name="Puig M."/>
            <person name="Quesneville H."/>
            <person name="Ram K.R."/>
            <person name="Rand D."/>
            <person name="Rasmussen M.D."/>
            <person name="Reed L.K."/>
            <person name="Reenan R."/>
            <person name="Reily A."/>
            <person name="Remington K.A."/>
            <person name="Rieger T.T."/>
            <person name="Ritchie M.G."/>
            <person name="Robin C."/>
            <person name="Rogers Y.H."/>
            <person name="Rohde C."/>
            <person name="Rozas J."/>
            <person name="Rubenfield M.J."/>
            <person name="Ruiz A."/>
            <person name="Russo S."/>
            <person name="Salzberg S.L."/>
            <person name="Sanchez-Gracia A."/>
            <person name="Saranga D.J."/>
            <person name="Sato H."/>
            <person name="Schaeffer S.W."/>
            <person name="Schatz M.C."/>
            <person name="Schlenke T."/>
            <person name="Schwartz R."/>
            <person name="Segarra C."/>
            <person name="Singh R.S."/>
            <person name="Sirot L."/>
            <person name="Sirota M."/>
            <person name="Sisneros N.B."/>
            <person name="Smith C.D."/>
            <person name="Smith T.F."/>
            <person name="Spieth J."/>
            <person name="Stage D.E."/>
            <person name="Stark A."/>
            <person name="Stephan W."/>
            <person name="Strausberg R.L."/>
            <person name="Strempel S."/>
            <person name="Sturgill D."/>
            <person name="Sutton G."/>
            <person name="Sutton G.G."/>
            <person name="Tao W."/>
            <person name="Teichmann S."/>
            <person name="Tobari Y.N."/>
            <person name="Tomimura Y."/>
            <person name="Tsolas J.M."/>
            <person name="Valente V.L."/>
            <person name="Venter E."/>
            <person name="Venter J.C."/>
            <person name="Vicario S."/>
            <person name="Vieira F.G."/>
            <person name="Vilella A.J."/>
            <person name="Villasante A."/>
            <person name="Walenz B."/>
            <person name="Wang J."/>
            <person name="Wasserman M."/>
            <person name="Watts T."/>
            <person name="Wilson D."/>
            <person name="Wilson R.K."/>
            <person name="Wing R.A."/>
            <person name="Wolfner M.F."/>
            <person name="Wong A."/>
            <person name="Wong G.K."/>
            <person name="Wu C.I."/>
            <person name="Wu G."/>
            <person name="Yamamoto D."/>
            <person name="Yang H.P."/>
            <person name="Yang S.P."/>
            <person name="Yorke J.A."/>
            <person name="Yoshida K."/>
            <person name="Zdobnov E."/>
            <person name="Zhang P."/>
            <person name="Zhang Y."/>
            <person name="Zimin A.V."/>
            <person name="Baldwin J."/>
            <person name="Abdouelleil A."/>
            <person name="Abdulkadir J."/>
            <person name="Abebe A."/>
            <person name="Abera B."/>
            <person name="Abreu J."/>
            <person name="Acer S.C."/>
            <person name="Aftuck L."/>
            <person name="Alexander A."/>
            <person name="An P."/>
            <person name="Anderson E."/>
            <person name="Anderson S."/>
            <person name="Arachi H."/>
            <person name="Azer M."/>
            <person name="Bachantsang P."/>
            <person name="Barry A."/>
            <person name="Bayul T."/>
            <person name="Berlin A."/>
            <person name="Bessette D."/>
            <person name="Bloom T."/>
            <person name="Blye J."/>
            <person name="Boguslavskiy L."/>
            <person name="Bonnet C."/>
            <person name="Boukhgalter B."/>
            <person name="Bourzgui I."/>
            <person name="Brown A."/>
            <person name="Cahill P."/>
            <person name="Channer S."/>
            <person name="Cheshatsang Y."/>
            <person name="Chuda L."/>
            <person name="Citroen M."/>
            <person name="Collymore A."/>
            <person name="Cooke P."/>
            <person name="Costello M."/>
            <person name="D'Aco K."/>
            <person name="Daza R."/>
            <person name="De Haan G."/>
            <person name="DeGray S."/>
            <person name="DeMaso C."/>
            <person name="Dhargay N."/>
            <person name="Dooley K."/>
            <person name="Dooley E."/>
            <person name="Doricent M."/>
            <person name="Dorje P."/>
            <person name="Dorjee K."/>
            <person name="Dupes A."/>
            <person name="Elong R."/>
            <person name="Falk J."/>
            <person name="Farina A."/>
            <person name="Faro S."/>
            <person name="Ferguson D."/>
            <person name="Fisher S."/>
            <person name="Foley C.D."/>
            <person name="Franke A."/>
            <person name="Friedrich D."/>
            <person name="Gadbois L."/>
            <person name="Gearin G."/>
            <person name="Gearin C.R."/>
            <person name="Giannoukos G."/>
            <person name="Goode T."/>
            <person name="Graham J."/>
            <person name="Grandbois E."/>
            <person name="Grewal S."/>
            <person name="Gyaltsen K."/>
            <person name="Hafez N."/>
            <person name="Hagos B."/>
            <person name="Hall J."/>
            <person name="Henson C."/>
            <person name="Hollinger A."/>
            <person name="Honan T."/>
            <person name="Huard M.D."/>
            <person name="Hughes L."/>
            <person name="Hurhula B."/>
            <person name="Husby M.E."/>
            <person name="Kamat A."/>
            <person name="Kanga B."/>
            <person name="Kashin S."/>
            <person name="Khazanovich D."/>
            <person name="Kisner P."/>
            <person name="Lance K."/>
            <person name="Lara M."/>
            <person name="Lee W."/>
            <person name="Lennon N."/>
            <person name="Letendre F."/>
            <person name="LeVine R."/>
            <person name="Lipovsky A."/>
            <person name="Liu X."/>
            <person name="Liu J."/>
            <person name="Liu S."/>
            <person name="Lokyitsang T."/>
            <person name="Lokyitsang Y."/>
            <person name="Lubonja R."/>
            <person name="Lui A."/>
            <person name="MacDonald P."/>
            <person name="Magnisalis V."/>
            <person name="Maru K."/>
            <person name="Matthews C."/>
            <person name="McCusker W."/>
            <person name="McDonough S."/>
            <person name="Mehta T."/>
            <person name="Meldrim J."/>
            <person name="Meneus L."/>
            <person name="Mihai O."/>
            <person name="Mihalev A."/>
            <person name="Mihova T."/>
            <person name="Mittelman R."/>
            <person name="Mlenga V."/>
            <person name="Montmayeur A."/>
            <person name="Mulrain L."/>
            <person name="Navidi A."/>
            <person name="Naylor J."/>
            <person name="Negash T."/>
            <person name="Nguyen T."/>
            <person name="Nguyen N."/>
            <person name="Nicol R."/>
            <person name="Norbu C."/>
            <person name="Norbu N."/>
            <person name="Novod N."/>
            <person name="O'Neill B."/>
            <person name="Osman S."/>
            <person name="Markiewicz E."/>
            <person name="Oyono O.L."/>
            <person name="Patti C."/>
            <person name="Phunkhang P."/>
            <person name="Pierre F."/>
            <person name="Priest M."/>
            <person name="Raghuraman S."/>
            <person name="Rege F."/>
            <person name="Reyes R."/>
            <person name="Rise C."/>
            <person name="Rogov P."/>
            <person name="Ross K."/>
            <person name="Ryan E."/>
            <person name="Settipalli S."/>
            <person name="Shea T."/>
            <person name="Sherpa N."/>
            <person name="Shi L."/>
            <person name="Shih D."/>
            <person name="Sparrow T."/>
            <person name="Spaulding J."/>
            <person name="Stalker J."/>
            <person name="Stange-Thomann N."/>
            <person name="Stavropoulos S."/>
            <person name="Stone C."/>
            <person name="Strader C."/>
            <person name="Tesfaye S."/>
            <person name="Thomson T."/>
            <person name="Thoulutsang Y."/>
            <person name="Thoulutsang D."/>
            <person name="Topham K."/>
            <person name="Topping I."/>
            <person name="Tsamla T."/>
            <person name="Vassiliev H."/>
            <person name="Vo A."/>
            <person name="Wangchuk T."/>
            <person name="Wangdi T."/>
            <person name="Weiand M."/>
            <person name="Wilkinson J."/>
            <person name="Wilson A."/>
            <person name="Yadav S."/>
            <person name="Young G."/>
            <person name="Yu Q."/>
            <person name="Zembek L."/>
            <person name="Zhong D."/>
            <person name="Zimmer A."/>
            <person name="Zwirko Z."/>
            <person name="Jaffe D.B."/>
            <person name="Alvarez P."/>
            <person name="Brockman W."/>
            <person name="Butler J."/>
            <person name="Chin C."/>
            <person name="Gnerre S."/>
            <person name="Grabherr M."/>
            <person name="Kleber M."/>
            <person name="Mauceli E."/>
            <person name="MacCallum I."/>
        </authorList>
    </citation>
    <scope>NUCLEOTIDE SEQUENCE [LARGE SCALE GENOMIC DNA]</scope>
    <source>
        <strain evidence="11">Tucson 14030-0811.24</strain>
    </source>
</reference>
<feature type="domain" description="C2H2-type" evidence="8">
    <location>
        <begin position="399"/>
        <end position="426"/>
    </location>
</feature>
<dbReference type="PROSITE" id="PS50157">
    <property type="entry name" value="ZINC_FINGER_C2H2_2"/>
    <property type="match status" value="7"/>
</dbReference>
<keyword evidence="11" id="KW-1185">Reference proteome</keyword>
<feature type="domain" description="C2H2-type" evidence="8">
    <location>
        <begin position="429"/>
        <end position="458"/>
    </location>
</feature>
<dbReference type="EMBL" id="CH964282">
    <property type="protein sequence ID" value="EDW85780.1"/>
    <property type="molecule type" value="Genomic_DNA"/>
</dbReference>
<dbReference type="Pfam" id="PF07776">
    <property type="entry name" value="zf-AD"/>
    <property type="match status" value="1"/>
</dbReference>
<evidence type="ECO:0000256" key="5">
    <source>
        <dbReference type="PROSITE-ProRule" id="PRU00042"/>
    </source>
</evidence>
<dbReference type="Gene3D" id="3.30.160.60">
    <property type="entry name" value="Classic Zinc Finger"/>
    <property type="match status" value="6"/>
</dbReference>
<dbReference type="Pfam" id="PF00096">
    <property type="entry name" value="zf-C2H2"/>
    <property type="match status" value="4"/>
</dbReference>
<dbReference type="eggNOG" id="KOG1721">
    <property type="taxonomic scope" value="Eukaryota"/>
</dbReference>
<evidence type="ECO:0000313" key="10">
    <source>
        <dbReference type="EMBL" id="EDW85780.1"/>
    </source>
</evidence>
<dbReference type="OMA" id="WFEVSPN"/>
<feature type="domain" description="C2H2-type" evidence="8">
    <location>
        <begin position="460"/>
        <end position="485"/>
    </location>
</feature>
<dbReference type="GO" id="GO:0008270">
    <property type="term" value="F:zinc ion binding"/>
    <property type="evidence" value="ECO:0007669"/>
    <property type="project" value="UniProtKB-UniRule"/>
</dbReference>
<dbReference type="InterPro" id="IPR039970">
    <property type="entry name" value="TF_Grauzone"/>
</dbReference>
<feature type="domain" description="C2H2-type" evidence="8">
    <location>
        <begin position="516"/>
        <end position="544"/>
    </location>
</feature>
<feature type="domain" description="C2H2-type" evidence="8">
    <location>
        <begin position="308"/>
        <end position="335"/>
    </location>
</feature>
<evidence type="ECO:0000256" key="6">
    <source>
        <dbReference type="PROSITE-ProRule" id="PRU01263"/>
    </source>
</evidence>
<evidence type="ECO:0000256" key="1">
    <source>
        <dbReference type="ARBA" id="ARBA00022723"/>
    </source>
</evidence>
<dbReference type="SUPFAM" id="SSF57716">
    <property type="entry name" value="Glucocorticoid receptor-like (DNA-binding domain)"/>
    <property type="match status" value="1"/>
</dbReference>
<dbReference type="InterPro" id="IPR013087">
    <property type="entry name" value="Znf_C2H2_type"/>
</dbReference>
<feature type="binding site" evidence="6">
    <location>
        <position position="53"/>
    </location>
    <ligand>
        <name>Zn(2+)</name>
        <dbReference type="ChEBI" id="CHEBI:29105"/>
    </ligand>
</feature>
<feature type="binding site" evidence="6">
    <location>
        <position position="7"/>
    </location>
    <ligand>
        <name>Zn(2+)</name>
        <dbReference type="ChEBI" id="CHEBI:29105"/>
    </ligand>
</feature>
<dbReference type="GO" id="GO:0005634">
    <property type="term" value="C:nucleus"/>
    <property type="evidence" value="ECO:0007669"/>
    <property type="project" value="InterPro"/>
</dbReference>
<dbReference type="FunCoup" id="B4NN41">
    <property type="interactions" value="2117"/>
</dbReference>
<organism evidence="10 11">
    <name type="scientific">Drosophila willistoni</name>
    <name type="common">Fruit fly</name>
    <dbReference type="NCBI Taxonomy" id="7260"/>
    <lineage>
        <taxon>Eukaryota</taxon>
        <taxon>Metazoa</taxon>
        <taxon>Ecdysozoa</taxon>
        <taxon>Arthropoda</taxon>
        <taxon>Hexapoda</taxon>
        <taxon>Insecta</taxon>
        <taxon>Pterygota</taxon>
        <taxon>Neoptera</taxon>
        <taxon>Endopterygota</taxon>
        <taxon>Diptera</taxon>
        <taxon>Brachycera</taxon>
        <taxon>Muscomorpha</taxon>
        <taxon>Ephydroidea</taxon>
        <taxon>Drosophilidae</taxon>
        <taxon>Drosophila</taxon>
        <taxon>Sophophora</taxon>
    </lineage>
</organism>
<dbReference type="AlphaFoldDB" id="B4NN41"/>
<proteinExistence type="predicted"/>
<feature type="region of interest" description="Disordered" evidence="7">
    <location>
        <begin position="122"/>
        <end position="228"/>
    </location>
</feature>
<dbReference type="SMART" id="SM00355">
    <property type="entry name" value="ZnF_C2H2"/>
    <property type="match status" value="9"/>
</dbReference>
<dbReference type="SMART" id="SM00868">
    <property type="entry name" value="zf-AD"/>
    <property type="match status" value="1"/>
</dbReference>
<dbReference type="PROSITE" id="PS00028">
    <property type="entry name" value="ZINC_FINGER_C2H2_1"/>
    <property type="match status" value="7"/>
</dbReference>
<evidence type="ECO:0000256" key="7">
    <source>
        <dbReference type="SAM" id="MobiDB-lite"/>
    </source>
</evidence>
<keyword evidence="1 6" id="KW-0479">Metal-binding</keyword>
<protein>
    <recommendedName>
        <fullName evidence="12">Transcription factor grauzone</fullName>
    </recommendedName>
</protein>
<keyword evidence="2" id="KW-0677">Repeat</keyword>
<dbReference type="SMR" id="B4NN41"/>
<feature type="compositionally biased region" description="Basic and acidic residues" evidence="7">
    <location>
        <begin position="208"/>
        <end position="226"/>
    </location>
</feature>
<evidence type="ECO:0008006" key="12">
    <source>
        <dbReference type="Google" id="ProtNLM"/>
    </source>
</evidence>
<evidence type="ECO:0000259" key="8">
    <source>
        <dbReference type="PROSITE" id="PS50157"/>
    </source>
</evidence>
<dbReference type="GO" id="GO:0003700">
    <property type="term" value="F:DNA-binding transcription factor activity"/>
    <property type="evidence" value="ECO:0007669"/>
    <property type="project" value="InterPro"/>
</dbReference>
<evidence type="ECO:0000256" key="4">
    <source>
        <dbReference type="ARBA" id="ARBA00022833"/>
    </source>
</evidence>
<feature type="compositionally biased region" description="Basic residues" evidence="7">
    <location>
        <begin position="189"/>
        <end position="207"/>
    </location>
</feature>
<feature type="domain" description="C2H2-type" evidence="8">
    <location>
        <begin position="339"/>
        <end position="366"/>
    </location>
</feature>
<evidence type="ECO:0000259" key="9">
    <source>
        <dbReference type="PROSITE" id="PS51915"/>
    </source>
</evidence>
<dbReference type="PROSITE" id="PS51915">
    <property type="entry name" value="ZAD"/>
    <property type="match status" value="1"/>
</dbReference>
<dbReference type="InParanoid" id="B4NN41"/>
<dbReference type="InterPro" id="IPR036236">
    <property type="entry name" value="Znf_C2H2_sf"/>
</dbReference>
<dbReference type="Proteomes" id="UP000007798">
    <property type="component" value="Unassembled WGS sequence"/>
</dbReference>
<feature type="compositionally biased region" description="Basic and acidic residues" evidence="7">
    <location>
        <begin position="129"/>
        <end position="144"/>
    </location>
</feature>
<dbReference type="OrthoDB" id="8117402at2759"/>
<keyword evidence="3 5" id="KW-0863">Zinc-finger</keyword>
<accession>B4NN41</accession>
<feature type="domain" description="ZAD" evidence="9">
    <location>
        <begin position="2"/>
        <end position="80"/>
    </location>
</feature>
<dbReference type="InterPro" id="IPR012934">
    <property type="entry name" value="Znf_AD"/>
</dbReference>
<feature type="domain" description="C2H2-type" evidence="8">
    <location>
        <begin position="488"/>
        <end position="515"/>
    </location>
</feature>